<evidence type="ECO:0000256" key="1">
    <source>
        <dbReference type="ARBA" id="ARBA00023002"/>
    </source>
</evidence>
<dbReference type="SUPFAM" id="SSF52343">
    <property type="entry name" value="Ferredoxin reductase-like, C-terminal NADP-linked domain"/>
    <property type="match status" value="1"/>
</dbReference>
<dbReference type="STRING" id="1230097.A0A423X7K2"/>
<organism evidence="5 6">
    <name type="scientific">Cytospora leucostoma</name>
    <dbReference type="NCBI Taxonomy" id="1230097"/>
    <lineage>
        <taxon>Eukaryota</taxon>
        <taxon>Fungi</taxon>
        <taxon>Dikarya</taxon>
        <taxon>Ascomycota</taxon>
        <taxon>Pezizomycotina</taxon>
        <taxon>Sordariomycetes</taxon>
        <taxon>Sordariomycetidae</taxon>
        <taxon>Diaporthales</taxon>
        <taxon>Cytosporaceae</taxon>
        <taxon>Cytospora</taxon>
    </lineage>
</organism>
<dbReference type="Proteomes" id="UP000285146">
    <property type="component" value="Unassembled WGS sequence"/>
</dbReference>
<dbReference type="InterPro" id="IPR017927">
    <property type="entry name" value="FAD-bd_FR_type"/>
</dbReference>
<feature type="compositionally biased region" description="Basic and acidic residues" evidence="3">
    <location>
        <begin position="1"/>
        <end position="19"/>
    </location>
</feature>
<dbReference type="InterPro" id="IPR052128">
    <property type="entry name" value="Oxidoreductase_NAD-binding"/>
</dbReference>
<dbReference type="PANTHER" id="PTHR46505">
    <property type="entry name" value="OXIDOREDUCTASE NAD-BINDING DOMAIN-CONTAINING PROTEIN 1"/>
    <property type="match status" value="1"/>
</dbReference>
<dbReference type="InterPro" id="IPR039261">
    <property type="entry name" value="FNR_nucleotide-bd"/>
</dbReference>
<dbReference type="SUPFAM" id="SSF63380">
    <property type="entry name" value="Riboflavin synthase domain-like"/>
    <property type="match status" value="1"/>
</dbReference>
<evidence type="ECO:0000256" key="2">
    <source>
        <dbReference type="ARBA" id="ARBA00023027"/>
    </source>
</evidence>
<dbReference type="GO" id="GO:0005739">
    <property type="term" value="C:mitochondrion"/>
    <property type="evidence" value="ECO:0007669"/>
    <property type="project" value="TreeGrafter"/>
</dbReference>
<dbReference type="InterPro" id="IPR017938">
    <property type="entry name" value="Riboflavin_synthase-like_b-brl"/>
</dbReference>
<dbReference type="AlphaFoldDB" id="A0A423X7K2"/>
<evidence type="ECO:0000313" key="6">
    <source>
        <dbReference type="Proteomes" id="UP000285146"/>
    </source>
</evidence>
<gene>
    <name evidence="5" type="ORF">VPNG_05568</name>
</gene>
<dbReference type="PROSITE" id="PS51384">
    <property type="entry name" value="FAD_FR"/>
    <property type="match status" value="1"/>
</dbReference>
<feature type="region of interest" description="Disordered" evidence="3">
    <location>
        <begin position="1"/>
        <end position="21"/>
    </location>
</feature>
<accession>A0A423X7K2</accession>
<name>A0A423X7K2_9PEZI</name>
<keyword evidence="2" id="KW-0520">NAD</keyword>
<reference evidence="5 6" key="1">
    <citation type="submission" date="2015-09" db="EMBL/GenBank/DDBJ databases">
        <title>Host preference determinants of Valsa canker pathogens revealed by comparative genomics.</title>
        <authorList>
            <person name="Yin Z."/>
            <person name="Huang L."/>
        </authorList>
    </citation>
    <scope>NUCLEOTIDE SEQUENCE [LARGE SCALE GENOMIC DNA]</scope>
    <source>
        <strain evidence="5 6">SXYLt</strain>
    </source>
</reference>
<feature type="region of interest" description="Disordered" evidence="3">
    <location>
        <begin position="72"/>
        <end position="115"/>
    </location>
</feature>
<proteinExistence type="predicted"/>
<evidence type="ECO:0000313" key="5">
    <source>
        <dbReference type="EMBL" id="ROW11716.1"/>
    </source>
</evidence>
<dbReference type="OrthoDB" id="436496at2759"/>
<dbReference type="Gene3D" id="3.40.50.80">
    <property type="entry name" value="Nucleotide-binding domain of ferredoxin-NADP reductase (FNR) module"/>
    <property type="match status" value="1"/>
</dbReference>
<dbReference type="PANTHER" id="PTHR46505:SF1">
    <property type="entry name" value="OXIDOREDUCTASE NAD-BINDING DOMAIN-CONTAINING PROTEIN 1"/>
    <property type="match status" value="1"/>
</dbReference>
<keyword evidence="1" id="KW-0560">Oxidoreductase</keyword>
<dbReference type="CDD" id="cd00322">
    <property type="entry name" value="FNR_like"/>
    <property type="match status" value="1"/>
</dbReference>
<dbReference type="EMBL" id="LKEB01000026">
    <property type="protein sequence ID" value="ROW11716.1"/>
    <property type="molecule type" value="Genomic_DNA"/>
</dbReference>
<sequence length="327" mass="35324">MVKTDHAERTADQPRDPEQSLHSVILKKIDEIGPAIRLFRLEIPPPVGTIKFLPGQWLDVYVPGIDHPGGFTMTSSPSKAHRPAPRSDTGAVSADRTSPPTASSGDDADAPGPAPYLELAVQRSPDNTVAKWLWGPAGEIISRELKVRVGGSFVWPPPGVLPVTIRKLVFVAGGVGVNPLMSIVSHLAEKSDPLYSTEFLYSVRDPGHGKRDASNILFLDRLSGFFSDGKVNGHLRLFLTPGDRSGAGDGSGNIVCGNDGKVTELDLDCRGRRVTIDDIASAIGKDKESAVVYICGVPTMTDEFVEKLTSAEGLGIERHRVLYEKWW</sequence>
<dbReference type="InParanoid" id="A0A423X7K2"/>
<comment type="caution">
    <text evidence="5">The sequence shown here is derived from an EMBL/GenBank/DDBJ whole genome shotgun (WGS) entry which is preliminary data.</text>
</comment>
<evidence type="ECO:0000256" key="3">
    <source>
        <dbReference type="SAM" id="MobiDB-lite"/>
    </source>
</evidence>
<evidence type="ECO:0000259" key="4">
    <source>
        <dbReference type="PROSITE" id="PS51384"/>
    </source>
</evidence>
<protein>
    <recommendedName>
        <fullName evidence="4">FAD-binding FR-type domain-containing protein</fullName>
    </recommendedName>
</protein>
<feature type="domain" description="FAD-binding FR-type" evidence="4">
    <location>
        <begin position="19"/>
        <end position="156"/>
    </location>
</feature>
<dbReference type="GO" id="GO:0016491">
    <property type="term" value="F:oxidoreductase activity"/>
    <property type="evidence" value="ECO:0007669"/>
    <property type="project" value="UniProtKB-KW"/>
</dbReference>
<keyword evidence="6" id="KW-1185">Reference proteome</keyword>
<feature type="compositionally biased region" description="Polar residues" evidence="3">
    <location>
        <begin position="95"/>
        <end position="104"/>
    </location>
</feature>